<dbReference type="Proteomes" id="UP001145114">
    <property type="component" value="Unassembled WGS sequence"/>
</dbReference>
<dbReference type="EMBL" id="JAMZIH010000529">
    <property type="protein sequence ID" value="KAJ1679207.1"/>
    <property type="molecule type" value="Genomic_DNA"/>
</dbReference>
<evidence type="ECO:0000313" key="2">
    <source>
        <dbReference type="Proteomes" id="UP001145114"/>
    </source>
</evidence>
<accession>A0ACC1HRZ4</accession>
<organism evidence="1 2">
    <name type="scientific">Spiromyces aspiralis</name>
    <dbReference type="NCBI Taxonomy" id="68401"/>
    <lineage>
        <taxon>Eukaryota</taxon>
        <taxon>Fungi</taxon>
        <taxon>Fungi incertae sedis</taxon>
        <taxon>Zoopagomycota</taxon>
        <taxon>Kickxellomycotina</taxon>
        <taxon>Kickxellomycetes</taxon>
        <taxon>Kickxellales</taxon>
        <taxon>Kickxellaceae</taxon>
        <taxon>Spiromyces</taxon>
    </lineage>
</organism>
<name>A0ACC1HRZ4_9FUNG</name>
<protein>
    <submittedName>
        <fullName evidence="1">Uncharacterized protein</fullName>
    </submittedName>
</protein>
<proteinExistence type="predicted"/>
<comment type="caution">
    <text evidence="1">The sequence shown here is derived from an EMBL/GenBank/DDBJ whole genome shotgun (WGS) entry which is preliminary data.</text>
</comment>
<keyword evidence="2" id="KW-1185">Reference proteome</keyword>
<reference evidence="1" key="1">
    <citation type="submission" date="2022-06" db="EMBL/GenBank/DDBJ databases">
        <title>Phylogenomic reconstructions and comparative analyses of Kickxellomycotina fungi.</title>
        <authorList>
            <person name="Reynolds N.K."/>
            <person name="Stajich J.E."/>
            <person name="Barry K."/>
            <person name="Grigoriev I.V."/>
            <person name="Crous P."/>
            <person name="Smith M.E."/>
        </authorList>
    </citation>
    <scope>NUCLEOTIDE SEQUENCE</scope>
    <source>
        <strain evidence="1">RSA 2271</strain>
    </source>
</reference>
<evidence type="ECO:0000313" key="1">
    <source>
        <dbReference type="EMBL" id="KAJ1679207.1"/>
    </source>
</evidence>
<gene>
    <name evidence="1" type="ORF">EV182_002517</name>
</gene>
<sequence>MAEYFGNQGPFSNFPDKHTILAKVKDVIARAEAEDRESSQFRVRMLVGEDGNISCTVTPEPIRPSGSAPLKVVLDTEPIDREASHSFFLTHKTTFRAVYDAARRRHSVSLTDPQKPFDVVLYNSKGQITETTIANIAVQLSDDNGELRWYTPSVECGLLGGTMRRYLLDQGEILERAITKQEFIKAAKEGRGIRCFNSVRKVYDVILVSDQ</sequence>